<protein>
    <submittedName>
        <fullName evidence="2">Uncharacterized protein</fullName>
    </submittedName>
</protein>
<sequence>MTTRRLTACKLLRGIRPVSAAAMGTPSGGSQSAPAPSLTVAPPATPATPAAPATSATSKPKPTITKSAAKSTATGKVAPGAAKSKPWTSTAKVGVPTGYANVTGAISRAGDVPVSTGSAMLASLLGLIAFLLF</sequence>
<evidence type="ECO:0000313" key="3">
    <source>
        <dbReference type="Proteomes" id="UP000253472"/>
    </source>
</evidence>
<proteinExistence type="predicted"/>
<dbReference type="Proteomes" id="UP000253472">
    <property type="component" value="Unassembled WGS sequence"/>
</dbReference>
<organism evidence="2 3">
    <name type="scientific">Candida viswanathii</name>
    <dbReference type="NCBI Taxonomy" id="5486"/>
    <lineage>
        <taxon>Eukaryota</taxon>
        <taxon>Fungi</taxon>
        <taxon>Dikarya</taxon>
        <taxon>Ascomycota</taxon>
        <taxon>Saccharomycotina</taxon>
        <taxon>Pichiomycetes</taxon>
        <taxon>Debaryomycetaceae</taxon>
        <taxon>Candida/Lodderomyces clade</taxon>
        <taxon>Candida</taxon>
    </lineage>
</organism>
<keyword evidence="3" id="KW-1185">Reference proteome</keyword>
<reference evidence="2 3" key="1">
    <citation type="submission" date="2018-06" db="EMBL/GenBank/DDBJ databases">
        <title>Whole genome sequencing of Candida tropicalis (genome annotated by CSBL at Korea University).</title>
        <authorList>
            <person name="Ahn J."/>
        </authorList>
    </citation>
    <scope>NUCLEOTIDE SEQUENCE [LARGE SCALE GENOMIC DNA]</scope>
    <source>
        <strain evidence="2 3">ATCC 20962</strain>
    </source>
</reference>
<accession>A0A367YIE6</accession>
<dbReference type="EMBL" id="QLNQ01000020">
    <property type="protein sequence ID" value="RCK65653.1"/>
    <property type="molecule type" value="Genomic_DNA"/>
</dbReference>
<feature type="compositionally biased region" description="Low complexity" evidence="1">
    <location>
        <begin position="28"/>
        <end position="78"/>
    </location>
</feature>
<comment type="caution">
    <text evidence="2">The sequence shown here is derived from an EMBL/GenBank/DDBJ whole genome shotgun (WGS) entry which is preliminary data.</text>
</comment>
<name>A0A367YIE6_9ASCO</name>
<dbReference type="AlphaFoldDB" id="A0A367YIE6"/>
<evidence type="ECO:0000313" key="2">
    <source>
        <dbReference type="EMBL" id="RCK65653.1"/>
    </source>
</evidence>
<feature type="region of interest" description="Disordered" evidence="1">
    <location>
        <begin position="20"/>
        <end position="95"/>
    </location>
</feature>
<gene>
    <name evidence="2" type="ORF">Cantr_01310</name>
</gene>
<evidence type="ECO:0000256" key="1">
    <source>
        <dbReference type="SAM" id="MobiDB-lite"/>
    </source>
</evidence>